<dbReference type="OrthoDB" id="5791138at2759"/>
<evidence type="ECO:0000313" key="2">
    <source>
        <dbReference type="Proteomes" id="UP000230423"/>
    </source>
</evidence>
<dbReference type="Proteomes" id="UP000230423">
    <property type="component" value="Unassembled WGS sequence"/>
</dbReference>
<evidence type="ECO:0000313" key="1">
    <source>
        <dbReference type="EMBL" id="PIO77562.1"/>
    </source>
</evidence>
<proteinExistence type="predicted"/>
<name>A0A2G9V6G1_TELCI</name>
<organism evidence="1 2">
    <name type="scientific">Teladorsagia circumcincta</name>
    <name type="common">Brown stomach worm</name>
    <name type="synonym">Ostertagia circumcincta</name>
    <dbReference type="NCBI Taxonomy" id="45464"/>
    <lineage>
        <taxon>Eukaryota</taxon>
        <taxon>Metazoa</taxon>
        <taxon>Ecdysozoa</taxon>
        <taxon>Nematoda</taxon>
        <taxon>Chromadorea</taxon>
        <taxon>Rhabditida</taxon>
        <taxon>Rhabditina</taxon>
        <taxon>Rhabditomorpha</taxon>
        <taxon>Strongyloidea</taxon>
        <taxon>Trichostrongylidae</taxon>
        <taxon>Teladorsagia</taxon>
    </lineage>
</organism>
<protein>
    <submittedName>
        <fullName evidence="1">Uncharacterized protein</fullName>
    </submittedName>
</protein>
<reference evidence="1 2" key="1">
    <citation type="submission" date="2015-09" db="EMBL/GenBank/DDBJ databases">
        <title>Draft genome of the parasitic nematode Teladorsagia circumcincta isolate WARC Sus (inbred).</title>
        <authorList>
            <person name="Mitreva M."/>
        </authorList>
    </citation>
    <scope>NUCLEOTIDE SEQUENCE [LARGE SCALE GENOMIC DNA]</scope>
    <source>
        <strain evidence="1 2">S</strain>
    </source>
</reference>
<dbReference type="EMBL" id="KZ344993">
    <property type="protein sequence ID" value="PIO77562.1"/>
    <property type="molecule type" value="Genomic_DNA"/>
</dbReference>
<dbReference type="AlphaFoldDB" id="A0A2G9V6G1"/>
<keyword evidence="2" id="KW-1185">Reference proteome</keyword>
<sequence>MKGTKGRAAAEEDNGSSITTRLYTIECAFAFDLLIEHIGNENMEAFDPGSWLHYGGLDIEDLPPFPIDYPYDFHGYTALRSYVCVLMVQHYTEMLLLDANYTRPSSLVLCATQFGIARLSLSNLSLGFARRSVCNSTSGVSCFAELFEMMGEVCTERHLALKCVHYTWLDECFERRVGKCDANAVSTAGAAGYRVALARCDYRRSHSSAEGANPLIGAPVDDAPSRLQLVSTLGYLQTQCALSRSKNCSSEHVHNIMSQCEERMKPRAGYPQFDRHRLLRIKLDTSKKLLLYSETDKERECLVVRSTLSEIYTLHHAHCYHYENDLLHKYVQMLCNRWISNGE</sequence>
<gene>
    <name evidence="1" type="ORF">TELCIR_00324</name>
</gene>
<accession>A0A2G9V6G1</accession>